<gene>
    <name evidence="2" type="ORF">EAG_00153</name>
</gene>
<dbReference type="Pfam" id="PF26215">
    <property type="entry name" value="HTH_animal"/>
    <property type="match status" value="1"/>
</dbReference>
<evidence type="ECO:0000259" key="1">
    <source>
        <dbReference type="Pfam" id="PF26215"/>
    </source>
</evidence>
<feature type="non-terminal residue" evidence="2">
    <location>
        <position position="1"/>
    </location>
</feature>
<keyword evidence="3" id="KW-1185">Reference proteome</keyword>
<evidence type="ECO:0000313" key="2">
    <source>
        <dbReference type="EMBL" id="EFN64476.1"/>
    </source>
</evidence>
<dbReference type="InterPro" id="IPR058912">
    <property type="entry name" value="HTH_animal"/>
</dbReference>
<dbReference type="PANTHER" id="PTHR21301:SF10">
    <property type="entry name" value="REVERSE TRANSCRIPTASE DOMAIN-CONTAINING PROTEIN"/>
    <property type="match status" value="1"/>
</dbReference>
<protein>
    <recommendedName>
        <fullName evidence="1">Helix-turn-helix domain-containing protein</fullName>
    </recommendedName>
</protein>
<evidence type="ECO:0000313" key="3">
    <source>
        <dbReference type="Proteomes" id="UP000000311"/>
    </source>
</evidence>
<reference evidence="2 3" key="1">
    <citation type="journal article" date="2010" name="Science">
        <title>Genomic comparison of the ants Camponotus floridanus and Harpegnathos saltator.</title>
        <authorList>
            <person name="Bonasio R."/>
            <person name="Zhang G."/>
            <person name="Ye C."/>
            <person name="Mutti N.S."/>
            <person name="Fang X."/>
            <person name="Qin N."/>
            <person name="Donahue G."/>
            <person name="Yang P."/>
            <person name="Li Q."/>
            <person name="Li C."/>
            <person name="Zhang P."/>
            <person name="Huang Z."/>
            <person name="Berger S.L."/>
            <person name="Reinberg D."/>
            <person name="Wang J."/>
            <person name="Liebig J."/>
        </authorList>
    </citation>
    <scope>NUCLEOTIDE SEQUENCE [LARGE SCALE GENOMIC DNA]</scope>
    <source>
        <strain evidence="3">C129</strain>
    </source>
</reference>
<dbReference type="OMA" id="VEFDRYH"/>
<dbReference type="InParanoid" id="E2AQ13"/>
<dbReference type="PANTHER" id="PTHR21301">
    <property type="entry name" value="REVERSE TRANSCRIPTASE"/>
    <property type="match status" value="1"/>
</dbReference>
<dbReference type="EMBL" id="GL441646">
    <property type="protein sequence ID" value="EFN64476.1"/>
    <property type="molecule type" value="Genomic_DNA"/>
</dbReference>
<dbReference type="OrthoDB" id="7551446at2759"/>
<proteinExistence type="predicted"/>
<organism evidence="3">
    <name type="scientific">Camponotus floridanus</name>
    <name type="common">Florida carpenter ant</name>
    <dbReference type="NCBI Taxonomy" id="104421"/>
    <lineage>
        <taxon>Eukaryota</taxon>
        <taxon>Metazoa</taxon>
        <taxon>Ecdysozoa</taxon>
        <taxon>Arthropoda</taxon>
        <taxon>Hexapoda</taxon>
        <taxon>Insecta</taxon>
        <taxon>Pterygota</taxon>
        <taxon>Neoptera</taxon>
        <taxon>Endopterygota</taxon>
        <taxon>Hymenoptera</taxon>
        <taxon>Apocrita</taxon>
        <taxon>Aculeata</taxon>
        <taxon>Formicoidea</taxon>
        <taxon>Formicidae</taxon>
        <taxon>Formicinae</taxon>
        <taxon>Camponotus</taxon>
    </lineage>
</organism>
<dbReference type="Proteomes" id="UP000000311">
    <property type="component" value="Unassembled WGS sequence"/>
</dbReference>
<dbReference type="AlphaFoldDB" id="E2AQ13"/>
<sequence length="99" mass="11801">FEMEIAENGCLNFLDVSIIINNNHIEFDWYRKPTFSGRLLNFFSHHPLSHKRGVVIGLTDRIFKLSHPRFHEKNFKFIFSMLHDNGYPSEFIFATVKKR</sequence>
<accession>E2AQ13</accession>
<feature type="domain" description="Helix-turn-helix" evidence="1">
    <location>
        <begin position="38"/>
        <end position="96"/>
    </location>
</feature>
<name>E2AQ13_CAMFO</name>
<feature type="non-terminal residue" evidence="2">
    <location>
        <position position="99"/>
    </location>
</feature>